<dbReference type="PANTHER" id="PTHR23152:SF4">
    <property type="entry name" value="2-OXOADIPATE DEHYDROGENASE COMPLEX COMPONENT E1"/>
    <property type="match status" value="1"/>
</dbReference>
<keyword evidence="11" id="KW-0786">Thiamine pyrophosphate</keyword>
<dbReference type="InterPro" id="IPR042179">
    <property type="entry name" value="KGD_C_sf"/>
</dbReference>
<evidence type="ECO:0000313" key="18">
    <source>
        <dbReference type="EMBL" id="USW52577.1"/>
    </source>
</evidence>
<feature type="domain" description="Transketolase-like pyrimidine-binding" evidence="17">
    <location>
        <begin position="673"/>
        <end position="883"/>
    </location>
</feature>
<proteinExistence type="inferred from homology"/>
<dbReference type="NCBIfam" id="NF008907">
    <property type="entry name" value="PRK12270.1"/>
    <property type="match status" value="1"/>
</dbReference>
<dbReference type="FunFam" id="3.40.50.970:FF:000002">
    <property type="entry name" value="2-oxoglutarate dehydrogenase, E1 component"/>
    <property type="match status" value="1"/>
</dbReference>
<dbReference type="Pfam" id="PF16078">
    <property type="entry name" value="2-oxogl_dehyd_N"/>
    <property type="match status" value="1"/>
</dbReference>
<evidence type="ECO:0000256" key="7">
    <source>
        <dbReference type="ARBA" id="ARBA00022723"/>
    </source>
</evidence>
<evidence type="ECO:0000256" key="8">
    <source>
        <dbReference type="ARBA" id="ARBA00022842"/>
    </source>
</evidence>
<dbReference type="Pfam" id="PF16870">
    <property type="entry name" value="OxoGdeHyase_C"/>
    <property type="match status" value="1"/>
</dbReference>
<comment type="function">
    <text evidence="13">The 2-oxoglutarate dehydrogenase complex catalyzes the overall conversion of 2-oxoglutarate to succinyl-CoA and CO(2). It contains multiple copies of three enzymatic components: 2-oxoglutarate dehydrogenase (E1), dihydrolipoamide succinyltransferase (E2) and lipoamide dehydrogenase (E3).</text>
</comment>
<dbReference type="CDD" id="cd02016">
    <property type="entry name" value="TPP_E1_OGDC_like"/>
    <property type="match status" value="1"/>
</dbReference>
<dbReference type="OrthoDB" id="413077at2759"/>
<dbReference type="NCBIfam" id="NF006914">
    <property type="entry name" value="PRK09404.1"/>
    <property type="match status" value="1"/>
</dbReference>
<keyword evidence="12" id="KW-0496">Mitochondrion</keyword>
<dbReference type="PANTHER" id="PTHR23152">
    <property type="entry name" value="2-OXOGLUTARATE DEHYDROGENASE"/>
    <property type="match status" value="1"/>
</dbReference>
<comment type="subcellular location">
    <subcellularLocation>
        <location evidence="3">Mitochondrion matrix</location>
    </subcellularLocation>
</comment>
<evidence type="ECO:0000256" key="11">
    <source>
        <dbReference type="ARBA" id="ARBA00023052"/>
    </source>
</evidence>
<dbReference type="GO" id="GO:0005759">
    <property type="term" value="C:mitochondrial matrix"/>
    <property type="evidence" value="ECO:0007669"/>
    <property type="project" value="UniProtKB-SubCell"/>
</dbReference>
<dbReference type="FunFam" id="3.40.50.11610:FF:000009">
    <property type="entry name" value="2-oxoglutarate dehydrogenase E1 component"/>
    <property type="match status" value="1"/>
</dbReference>
<sequence>MLLSQLSQCSKRLATGSSVRAFSSIAPKSAPRTALVAKRRELGVSFYNAYTSQHRSYAQAAERTDQGVDPSDSFLTGNTAGYVDEMYSEWKRDPNSVHVSWNHYFRNMESGDMPVSRAFVPPPTIVPQPAGGVIAPSGAVGASEGQSSEVLNHLKVQLLVRAYQARGHHKAKIDPLGIKDLNKSTPKELDLSTYNFTEKDMDLELTLGPGILPRFAKDGREKMTLREIIDACERLYCGPYGVEYIHIADREQCDWLRERVEVPQPYKYSVDEKRRILDRLIWSSSFESFLATKYPNDKRFGLEGGESLIPGMKALIDRSVDYGVKDIVIGMPHRGRLNVLSNVVRKPNESIFSEFGGSAEPSDEGSGDVKYHLGMNFERPTPSGKRVQLSLVANPSHLEAEDPVVLGKTRAILHYNNDEEKATSAMGVLLHGDAAFAAQGIVYETMGFVGLPAYQTGGTIHLIVNNQIGFTTDPRFARSTPYCSDLAKFVEAPIFHVNGDDVEALNFVCQLAADWRAEFKKDVVVDIVCYRKQGHNETDQPSFTQPFMYKKINEQLPVLDKYTKQLLEAKTFTKEDIDEHKSWVWGMLEESFAKSKDYQPNSREWLTSAWHGFKSPKELATEILPHEPTAVEPEVLKEVAKVIGQPPEGFHVHKNLKRILANRTKTVEEGKNIDMSTGEALAFGTLVREGHHVRVSGQDVERGTFSQRHAVLHDQESEGTYTPLKNISEDQGSFVIANSSLSEYGALGFEYGYSLSSPTALVIWEAQFGDFANNAQCVIDQFIASGEVKWLQRSGLVMNLPHGYDGQGPEHSSGRMERFLQLCNEDPRIFPAPEKLDRQHQDCNMQIVYCTTPANSFHILRRQMNRQFRKPLISFFSKSLLRHPLARSKIEDFTGESSFQWIIPDPAHESDAEFKIDAHEKIERVILCSGQVFAALFKYRQQNNLTNTAIVRIEQLNPFPWAQLRDNLDSYPNAQTIVWCQEEPLNAGAWSFTQPRIETLLNNTEHHDRKHVMYAGRDPSASVATGLKSSHLKEEQRLLDMAFSVKQDKLKGE</sequence>
<dbReference type="InterPro" id="IPR032106">
    <property type="entry name" value="2-oxogl_dehyd_N"/>
</dbReference>
<keyword evidence="19" id="KW-1185">Reference proteome</keyword>
<keyword evidence="9" id="KW-0809">Transit peptide</keyword>
<evidence type="ECO:0000256" key="10">
    <source>
        <dbReference type="ARBA" id="ARBA00023002"/>
    </source>
</evidence>
<dbReference type="PIRSF" id="PIRSF000157">
    <property type="entry name" value="Oxoglu_dh_E1"/>
    <property type="match status" value="1"/>
</dbReference>
<dbReference type="Gene3D" id="3.40.50.12470">
    <property type="match status" value="1"/>
</dbReference>
<dbReference type="FunFam" id="1.10.287.1150:FF:000002">
    <property type="entry name" value="2-oxoglutarate dehydrogenase E1 component"/>
    <property type="match status" value="1"/>
</dbReference>
<dbReference type="Proteomes" id="UP001056384">
    <property type="component" value="Chromosome 4"/>
</dbReference>
<dbReference type="EMBL" id="CP099421">
    <property type="protein sequence ID" value="USW52577.1"/>
    <property type="molecule type" value="Genomic_DNA"/>
</dbReference>
<dbReference type="Pfam" id="PF00676">
    <property type="entry name" value="E1_dh"/>
    <property type="match status" value="1"/>
</dbReference>
<keyword evidence="6" id="KW-0816">Tricarboxylic acid cycle</keyword>
<dbReference type="GO" id="GO:0030976">
    <property type="term" value="F:thiamine pyrophosphate binding"/>
    <property type="evidence" value="ECO:0007669"/>
    <property type="project" value="InterPro"/>
</dbReference>
<dbReference type="InterPro" id="IPR005475">
    <property type="entry name" value="Transketolase-like_Pyr-bd"/>
</dbReference>
<evidence type="ECO:0000256" key="9">
    <source>
        <dbReference type="ARBA" id="ARBA00022946"/>
    </source>
</evidence>
<dbReference type="Gene3D" id="3.40.50.970">
    <property type="match status" value="1"/>
</dbReference>
<organism evidence="18 19">
    <name type="scientific">Septoria linicola</name>
    <dbReference type="NCBI Taxonomy" id="215465"/>
    <lineage>
        <taxon>Eukaryota</taxon>
        <taxon>Fungi</taxon>
        <taxon>Dikarya</taxon>
        <taxon>Ascomycota</taxon>
        <taxon>Pezizomycotina</taxon>
        <taxon>Dothideomycetes</taxon>
        <taxon>Dothideomycetidae</taxon>
        <taxon>Mycosphaerellales</taxon>
        <taxon>Mycosphaerellaceae</taxon>
        <taxon>Septoria</taxon>
    </lineage>
</organism>
<gene>
    <name evidence="18" type="ORF">Slin15195_G058960</name>
</gene>
<evidence type="ECO:0000256" key="15">
    <source>
        <dbReference type="ARBA" id="ARBA00042984"/>
    </source>
</evidence>
<evidence type="ECO:0000256" key="13">
    <source>
        <dbReference type="ARBA" id="ARBA00037426"/>
    </source>
</evidence>
<evidence type="ECO:0000259" key="17">
    <source>
        <dbReference type="SMART" id="SM00861"/>
    </source>
</evidence>
<dbReference type="FunFam" id="3.40.50.12470:FF:000003">
    <property type="entry name" value="2-oxoglutarate dehydrogenase E1 component"/>
    <property type="match status" value="1"/>
</dbReference>
<dbReference type="SUPFAM" id="SSF52518">
    <property type="entry name" value="Thiamin diphosphate-binding fold (THDP-binding)"/>
    <property type="match status" value="2"/>
</dbReference>
<dbReference type="AlphaFoldDB" id="A0A9Q9EJV2"/>
<evidence type="ECO:0000256" key="5">
    <source>
        <dbReference type="ARBA" id="ARBA00012280"/>
    </source>
</evidence>
<evidence type="ECO:0000313" key="19">
    <source>
        <dbReference type="Proteomes" id="UP001056384"/>
    </source>
</evidence>
<accession>A0A9Q9EJV2</accession>
<dbReference type="InterPro" id="IPR029061">
    <property type="entry name" value="THDP-binding"/>
</dbReference>
<dbReference type="GO" id="GO:0006099">
    <property type="term" value="P:tricarboxylic acid cycle"/>
    <property type="evidence" value="ECO:0007669"/>
    <property type="project" value="UniProtKB-KW"/>
</dbReference>
<name>A0A9Q9EJV2_9PEZI</name>
<dbReference type="NCBIfam" id="TIGR00239">
    <property type="entry name" value="2oxo_dh_E1"/>
    <property type="match status" value="1"/>
</dbReference>
<dbReference type="SMART" id="SM00861">
    <property type="entry name" value="Transket_pyr"/>
    <property type="match status" value="1"/>
</dbReference>
<dbReference type="Gene3D" id="1.10.287.1150">
    <property type="entry name" value="TPP helical domain"/>
    <property type="match status" value="1"/>
</dbReference>
<keyword evidence="10" id="KW-0560">Oxidoreductase</keyword>
<reference evidence="18" key="1">
    <citation type="submission" date="2022-06" db="EMBL/GenBank/DDBJ databases">
        <title>Complete genome sequences of two strains of the flax pathogen Septoria linicola.</title>
        <authorList>
            <person name="Lapalu N."/>
            <person name="Simon A."/>
            <person name="Demenou B."/>
            <person name="Paumier D."/>
            <person name="Guillot M.-P."/>
            <person name="Gout L."/>
            <person name="Valade R."/>
        </authorList>
    </citation>
    <scope>NUCLEOTIDE SEQUENCE</scope>
    <source>
        <strain evidence="18">SE15195</strain>
    </source>
</reference>
<dbReference type="InterPro" id="IPR001017">
    <property type="entry name" value="DH_E1"/>
</dbReference>
<keyword evidence="7" id="KW-0479">Metal-binding</keyword>
<keyword evidence="8" id="KW-0460">Magnesium</keyword>
<dbReference type="GO" id="GO:0045252">
    <property type="term" value="C:oxoglutarate dehydrogenase complex"/>
    <property type="evidence" value="ECO:0007669"/>
    <property type="project" value="TreeGrafter"/>
</dbReference>
<comment type="catalytic activity">
    <reaction evidence="16">
        <text>N(6)-[(R)-lipoyl]-L-lysyl-[protein] + 2-oxoglutarate + H(+) = N(6)-[(R)-S(8)-succinyldihydrolipoyl]-L-lysyl-[protein] + CO2</text>
        <dbReference type="Rhea" id="RHEA:12188"/>
        <dbReference type="Rhea" id="RHEA-COMP:10474"/>
        <dbReference type="Rhea" id="RHEA-COMP:20092"/>
        <dbReference type="ChEBI" id="CHEBI:15378"/>
        <dbReference type="ChEBI" id="CHEBI:16526"/>
        <dbReference type="ChEBI" id="CHEBI:16810"/>
        <dbReference type="ChEBI" id="CHEBI:83099"/>
        <dbReference type="ChEBI" id="CHEBI:83120"/>
        <dbReference type="EC" id="1.2.4.2"/>
    </reaction>
</comment>
<protein>
    <recommendedName>
        <fullName evidence="14">2-oxoglutarate dehydrogenase, mitochondrial</fullName>
        <ecNumber evidence="5">1.2.4.2</ecNumber>
    </recommendedName>
    <alternativeName>
        <fullName evidence="15">2-oxoglutarate dehydrogenase complex component E1</fullName>
    </alternativeName>
</protein>
<dbReference type="InterPro" id="IPR011603">
    <property type="entry name" value="2oxoglutarate_DH_E1"/>
</dbReference>
<evidence type="ECO:0000256" key="4">
    <source>
        <dbReference type="ARBA" id="ARBA00006936"/>
    </source>
</evidence>
<comment type="similarity">
    <text evidence="4">Belongs to the alpha-ketoglutarate dehydrogenase family.</text>
</comment>
<dbReference type="GO" id="GO:0046872">
    <property type="term" value="F:metal ion binding"/>
    <property type="evidence" value="ECO:0007669"/>
    <property type="project" value="UniProtKB-KW"/>
</dbReference>
<evidence type="ECO:0000256" key="3">
    <source>
        <dbReference type="ARBA" id="ARBA00004305"/>
    </source>
</evidence>
<dbReference type="GO" id="GO:0004591">
    <property type="term" value="F:oxoglutarate dehydrogenase (succinyl-transferring) activity"/>
    <property type="evidence" value="ECO:0007669"/>
    <property type="project" value="UniProtKB-EC"/>
</dbReference>
<comment type="cofactor">
    <cofactor evidence="2">
        <name>thiamine diphosphate</name>
        <dbReference type="ChEBI" id="CHEBI:58937"/>
    </cofactor>
</comment>
<dbReference type="Gene3D" id="3.40.50.11610">
    <property type="entry name" value="Multifunctional 2-oxoglutarate metabolism enzyme, C-terminal domain"/>
    <property type="match status" value="1"/>
</dbReference>
<evidence type="ECO:0000256" key="12">
    <source>
        <dbReference type="ARBA" id="ARBA00023128"/>
    </source>
</evidence>
<evidence type="ECO:0000256" key="1">
    <source>
        <dbReference type="ARBA" id="ARBA00001946"/>
    </source>
</evidence>
<evidence type="ECO:0000256" key="14">
    <source>
        <dbReference type="ARBA" id="ARBA00040267"/>
    </source>
</evidence>
<dbReference type="Pfam" id="PF02779">
    <property type="entry name" value="Transket_pyr"/>
    <property type="match status" value="1"/>
</dbReference>
<dbReference type="EC" id="1.2.4.2" evidence="5"/>
<comment type="cofactor">
    <cofactor evidence="1">
        <name>Mg(2+)</name>
        <dbReference type="ChEBI" id="CHEBI:18420"/>
    </cofactor>
</comment>
<evidence type="ECO:0000256" key="6">
    <source>
        <dbReference type="ARBA" id="ARBA00022532"/>
    </source>
</evidence>
<evidence type="ECO:0000256" key="2">
    <source>
        <dbReference type="ARBA" id="ARBA00001964"/>
    </source>
</evidence>
<dbReference type="InterPro" id="IPR031717">
    <property type="entry name" value="ODO-1/KGD_C"/>
</dbReference>
<evidence type="ECO:0000256" key="16">
    <source>
        <dbReference type="ARBA" id="ARBA00051911"/>
    </source>
</evidence>